<name>A0A383ARI0_9ZZZZ</name>
<feature type="non-terminal residue" evidence="2">
    <location>
        <position position="34"/>
    </location>
</feature>
<keyword evidence="1" id="KW-1133">Transmembrane helix</keyword>
<organism evidence="2">
    <name type="scientific">marine metagenome</name>
    <dbReference type="NCBI Taxonomy" id="408172"/>
    <lineage>
        <taxon>unclassified sequences</taxon>
        <taxon>metagenomes</taxon>
        <taxon>ecological metagenomes</taxon>
    </lineage>
</organism>
<reference evidence="2" key="1">
    <citation type="submission" date="2018-05" db="EMBL/GenBank/DDBJ databases">
        <authorList>
            <person name="Lanie J.A."/>
            <person name="Ng W.-L."/>
            <person name="Kazmierczak K.M."/>
            <person name="Andrzejewski T.M."/>
            <person name="Davidsen T.M."/>
            <person name="Wayne K.J."/>
            <person name="Tettelin H."/>
            <person name="Glass J.I."/>
            <person name="Rusch D."/>
            <person name="Podicherti R."/>
            <person name="Tsui H.-C.T."/>
            <person name="Winkler M.E."/>
        </authorList>
    </citation>
    <scope>NUCLEOTIDE SEQUENCE</scope>
</reference>
<accession>A0A383ARI0</accession>
<feature type="transmembrane region" description="Helical" evidence="1">
    <location>
        <begin position="6"/>
        <end position="24"/>
    </location>
</feature>
<sequence length="34" mass="3633">MDILTLLVIIALIGIGNIGLLLWMKFGTTSDTSV</sequence>
<evidence type="ECO:0000313" key="2">
    <source>
        <dbReference type="EMBL" id="SVE09825.1"/>
    </source>
</evidence>
<keyword evidence="1" id="KW-0472">Membrane</keyword>
<evidence type="ECO:0000256" key="1">
    <source>
        <dbReference type="SAM" id="Phobius"/>
    </source>
</evidence>
<dbReference type="AlphaFoldDB" id="A0A383ARI0"/>
<protein>
    <submittedName>
        <fullName evidence="2">Uncharacterized protein</fullName>
    </submittedName>
</protein>
<gene>
    <name evidence="2" type="ORF">METZ01_LOCUS462679</name>
</gene>
<dbReference type="EMBL" id="UINC01193967">
    <property type="protein sequence ID" value="SVE09825.1"/>
    <property type="molecule type" value="Genomic_DNA"/>
</dbReference>
<proteinExistence type="predicted"/>
<keyword evidence="1" id="KW-0812">Transmembrane</keyword>